<dbReference type="Gene3D" id="3.10.450.170">
    <property type="entry name" value="type vi secretion system effector-immunity co pseudomonas protegens"/>
    <property type="match status" value="1"/>
</dbReference>
<feature type="signal peptide" evidence="2">
    <location>
        <begin position="1"/>
        <end position="20"/>
    </location>
</feature>
<dbReference type="AlphaFoldDB" id="A0A6M6E2Q6"/>
<evidence type="ECO:0000313" key="4">
    <source>
        <dbReference type="Proteomes" id="UP000501076"/>
    </source>
</evidence>
<accession>A0A6M6E2Q6</accession>
<sequence>MKKELFGFMVLLLLCVGALAGCGSSEEKEASTNSDQVKEETKSKEENEAVKKKETQVDTTKETEKEDKQAAEKNESSPKKESGSKVETNDQKPETTTDKAKVPVSQVDWGNTWTRDINTDRGVITITEAQGDTLKFSINATHTNNAEAARAGNINVGDVEGTAKVSGNVATQTTKDEDTGCSVKMTNHQSYIQVEAITDCSMAGGLGVSFDGKYQKGNIPETDWWKEDETNDATSDASGEESEEPVKEEALVEDETPAEDTQSLLTHEQAEELIRKMKGYSAGDPMHSVYYSNDDENGNYVIHDYEDVKDDPNTPYSEAHEATLGWYSVNPKTGEIKDLILNP</sequence>
<dbReference type="RefSeq" id="WP_171777926.1">
    <property type="nucleotide sequence ID" value="NZ_CP045273.1"/>
</dbReference>
<name>A0A6M6E2Q6_PRIMG</name>
<evidence type="ECO:0008006" key="5">
    <source>
        <dbReference type="Google" id="ProtNLM"/>
    </source>
</evidence>
<keyword evidence="3" id="KW-0614">Plasmid</keyword>
<feature type="chain" id="PRO_5039409094" description="Lipoprotein" evidence="2">
    <location>
        <begin position="21"/>
        <end position="343"/>
    </location>
</feature>
<evidence type="ECO:0000256" key="2">
    <source>
        <dbReference type="SAM" id="SignalP"/>
    </source>
</evidence>
<geneLocation type="plasmid" evidence="4">
    <name>pfdu301a</name>
</geneLocation>
<organism evidence="3 4">
    <name type="scientific">Priestia megaterium</name>
    <name type="common">Bacillus megaterium</name>
    <dbReference type="NCBI Taxonomy" id="1404"/>
    <lineage>
        <taxon>Bacteria</taxon>
        <taxon>Bacillati</taxon>
        <taxon>Bacillota</taxon>
        <taxon>Bacilli</taxon>
        <taxon>Bacillales</taxon>
        <taxon>Bacillaceae</taxon>
        <taxon>Priestia</taxon>
    </lineage>
</organism>
<evidence type="ECO:0000313" key="3">
    <source>
        <dbReference type="EMBL" id="QJX79944.1"/>
    </source>
</evidence>
<keyword evidence="2" id="KW-0732">Signal</keyword>
<gene>
    <name evidence="3" type="ORF">FDZ14_27980</name>
</gene>
<dbReference type="Proteomes" id="UP000501076">
    <property type="component" value="Plasmid pFDU301A"/>
</dbReference>
<proteinExistence type="predicted"/>
<reference evidence="3 4" key="1">
    <citation type="submission" date="2019-10" db="EMBL/GenBank/DDBJ databases">
        <title>Complete genome sequences for adaption low water activity.</title>
        <authorList>
            <person name="Zhao L."/>
            <person name="Zhong J."/>
        </authorList>
    </citation>
    <scope>NUCLEOTIDE SEQUENCE [LARGE SCALE GENOMIC DNA]</scope>
    <source>
        <strain evidence="3 4">FDU301</strain>
        <plasmid evidence="4">pfdu301a</plasmid>
    </source>
</reference>
<dbReference type="EMBL" id="CP045273">
    <property type="protein sequence ID" value="QJX79944.1"/>
    <property type="molecule type" value="Genomic_DNA"/>
</dbReference>
<feature type="compositionally biased region" description="Basic and acidic residues" evidence="1">
    <location>
        <begin position="25"/>
        <end position="101"/>
    </location>
</feature>
<dbReference type="PROSITE" id="PS51257">
    <property type="entry name" value="PROKAR_LIPOPROTEIN"/>
    <property type="match status" value="1"/>
</dbReference>
<feature type="region of interest" description="Disordered" evidence="1">
    <location>
        <begin position="219"/>
        <end position="264"/>
    </location>
</feature>
<protein>
    <recommendedName>
        <fullName evidence="5">Lipoprotein</fullName>
    </recommendedName>
</protein>
<feature type="region of interest" description="Disordered" evidence="1">
    <location>
        <begin position="24"/>
        <end position="103"/>
    </location>
</feature>
<evidence type="ECO:0000256" key="1">
    <source>
        <dbReference type="SAM" id="MobiDB-lite"/>
    </source>
</evidence>